<sequence>MLQDEIAFFGHPNVQSLHARTVEITKEEHLTLRGDCIIGVRAEKACADVDEKIKRKLARSGSHVKIEIIVGNDVCEISGAGDERLTLENKHDIVIRKTNFVCPRTLSVRCDKASSDIPRGMVKALQDPGTKGIFRITVE</sequence>
<dbReference type="Gene3D" id="2.60.120.630">
    <property type="entry name" value="mth639 domain like"/>
    <property type="match status" value="1"/>
</dbReference>
<dbReference type="GeneID" id="74945779"/>
<dbReference type="EMBL" id="CP103305">
    <property type="protein sequence ID" value="UVS69676.1"/>
    <property type="molecule type" value="Genomic_DNA"/>
</dbReference>
<evidence type="ECO:0000313" key="1">
    <source>
        <dbReference type="EMBL" id="UVS69676.1"/>
    </source>
</evidence>
<dbReference type="PANTHER" id="PTHR40696:SF1">
    <property type="entry name" value="DUF371 DOMAIN-CONTAINING PROTEIN"/>
    <property type="match status" value="1"/>
</dbReference>
<dbReference type="InterPro" id="IPR023131">
    <property type="entry name" value="Mth639-like_dom_sf"/>
</dbReference>
<dbReference type="AlphaFoldDB" id="A0A977IEQ5"/>
<dbReference type="InterPro" id="IPR007171">
    <property type="entry name" value="DUF371"/>
</dbReference>
<name>A0A977IEQ5_9ARCH</name>
<accession>A0A977IEQ5</accession>
<dbReference type="PANTHER" id="PTHR40696">
    <property type="entry name" value="DUF371 FAMILY PROTEIN"/>
    <property type="match status" value="1"/>
</dbReference>
<reference evidence="1" key="1">
    <citation type="submission" date="2022-08" db="EMBL/GenBank/DDBJ databases">
        <title>Dynamic responses of ammonia-oxidizing microbial communities induced by reactive oxygen species (ROS) in fluctuating redox aquifers.</title>
        <authorList>
            <person name="Wang P."/>
            <person name="Wang H."/>
        </authorList>
    </citation>
    <scope>NUCLEOTIDE SEQUENCE</scope>
    <source>
        <strain evidence="1">PLX03</strain>
    </source>
</reference>
<dbReference type="Pfam" id="PF04027">
    <property type="entry name" value="DUF371"/>
    <property type="match status" value="1"/>
</dbReference>
<proteinExistence type="predicted"/>
<dbReference type="Proteomes" id="UP001059771">
    <property type="component" value="Chromosome"/>
</dbReference>
<organism evidence="1">
    <name type="scientific">Nitrososphaera viennensis</name>
    <dbReference type="NCBI Taxonomy" id="1034015"/>
    <lineage>
        <taxon>Archaea</taxon>
        <taxon>Nitrososphaerota</taxon>
        <taxon>Nitrososphaeria</taxon>
        <taxon>Nitrososphaerales</taxon>
        <taxon>Nitrososphaeraceae</taxon>
        <taxon>Nitrososphaera</taxon>
    </lineage>
</organism>
<dbReference type="RefSeq" id="WP_227717446.1">
    <property type="nucleotide sequence ID" value="NZ_CP103305.1"/>
</dbReference>
<protein>
    <submittedName>
        <fullName evidence="1">DUF371 domain-containing protein</fullName>
    </submittedName>
</protein>
<gene>
    <name evidence="1" type="ORF">NWT39_02540</name>
</gene>